<dbReference type="AlphaFoldDB" id="A0A3M7RN47"/>
<dbReference type="Proteomes" id="UP000276133">
    <property type="component" value="Unassembled WGS sequence"/>
</dbReference>
<organism evidence="1 2">
    <name type="scientific">Brachionus plicatilis</name>
    <name type="common">Marine rotifer</name>
    <name type="synonym">Brachionus muelleri</name>
    <dbReference type="NCBI Taxonomy" id="10195"/>
    <lineage>
        <taxon>Eukaryota</taxon>
        <taxon>Metazoa</taxon>
        <taxon>Spiralia</taxon>
        <taxon>Gnathifera</taxon>
        <taxon>Rotifera</taxon>
        <taxon>Eurotatoria</taxon>
        <taxon>Monogononta</taxon>
        <taxon>Pseudotrocha</taxon>
        <taxon>Ploima</taxon>
        <taxon>Brachionidae</taxon>
        <taxon>Brachionus</taxon>
    </lineage>
</organism>
<gene>
    <name evidence="1" type="ORF">BpHYR1_000471</name>
</gene>
<proteinExistence type="predicted"/>
<keyword evidence="2" id="KW-1185">Reference proteome</keyword>
<comment type="caution">
    <text evidence="1">The sequence shown here is derived from an EMBL/GenBank/DDBJ whole genome shotgun (WGS) entry which is preliminary data.</text>
</comment>
<evidence type="ECO:0000313" key="1">
    <source>
        <dbReference type="EMBL" id="RNA24777.1"/>
    </source>
</evidence>
<reference evidence="1 2" key="1">
    <citation type="journal article" date="2018" name="Sci. Rep.">
        <title>Genomic signatures of local adaptation to the degree of environmental predictability in rotifers.</title>
        <authorList>
            <person name="Franch-Gras L."/>
            <person name="Hahn C."/>
            <person name="Garcia-Roger E.M."/>
            <person name="Carmona M.J."/>
            <person name="Serra M."/>
            <person name="Gomez A."/>
        </authorList>
    </citation>
    <scope>NUCLEOTIDE SEQUENCE [LARGE SCALE GENOMIC DNA]</scope>
    <source>
        <strain evidence="1">HYR1</strain>
    </source>
</reference>
<dbReference type="EMBL" id="REGN01003053">
    <property type="protein sequence ID" value="RNA24777.1"/>
    <property type="molecule type" value="Genomic_DNA"/>
</dbReference>
<name>A0A3M7RN47_BRAPC</name>
<evidence type="ECO:0000313" key="2">
    <source>
        <dbReference type="Proteomes" id="UP000276133"/>
    </source>
</evidence>
<sequence length="102" mass="12354">MKIKRFFMLYNPYNVIDFETLERKINSKMEFKRRFYVLNFDSLEYANVFGKPKAKWSDDLIPLAAKCVSTSEAWRKFNDYLEGIEEIGTFNFEDAIREMRRK</sequence>
<accession>A0A3M7RN47</accession>
<protein>
    <submittedName>
        <fullName evidence="1">Uncharacterized protein</fullName>
    </submittedName>
</protein>